<name>A0A4V1LZW8_9BACT</name>
<comment type="caution">
    <text evidence="7">The sequence shown here is derived from an EMBL/GenBank/DDBJ whole genome shotgun (WGS) entry which is preliminary data.</text>
</comment>
<dbReference type="Pfam" id="PF12895">
    <property type="entry name" value="ANAPC3"/>
    <property type="match status" value="1"/>
</dbReference>
<dbReference type="GO" id="GO:0008800">
    <property type="term" value="F:beta-lactamase activity"/>
    <property type="evidence" value="ECO:0007669"/>
    <property type="project" value="UniProtKB-EC"/>
</dbReference>
<dbReference type="EMBL" id="PDKK01000015">
    <property type="protein sequence ID" value="RXK02461.1"/>
    <property type="molecule type" value="Genomic_DNA"/>
</dbReference>
<keyword evidence="4" id="KW-0046">Antibiotic resistance</keyword>
<dbReference type="OrthoDB" id="5348889at2"/>
<dbReference type="PANTHER" id="PTHR12558:SF13">
    <property type="entry name" value="CELL DIVISION CYCLE PROTEIN 27 HOMOLOG"/>
    <property type="match status" value="1"/>
</dbReference>
<dbReference type="InterPro" id="IPR006597">
    <property type="entry name" value="Sel1-like"/>
</dbReference>
<gene>
    <name evidence="7" type="ORF">CRV07_13405</name>
</gene>
<dbReference type="Pfam" id="PF13181">
    <property type="entry name" value="TPR_8"/>
    <property type="match status" value="1"/>
</dbReference>
<feature type="chain" id="PRO_5020533981" description="beta-lactamase" evidence="6">
    <location>
        <begin position="23"/>
        <end position="267"/>
    </location>
</feature>
<dbReference type="SUPFAM" id="SSF81901">
    <property type="entry name" value="HCP-like"/>
    <property type="match status" value="1"/>
</dbReference>
<dbReference type="PANTHER" id="PTHR12558">
    <property type="entry name" value="CELL DIVISION CYCLE 16,23,27"/>
    <property type="match status" value="1"/>
</dbReference>
<reference evidence="7 8" key="1">
    <citation type="submission" date="2017-10" db="EMBL/GenBank/DDBJ databases">
        <title>Genomics of the genus Arcobacter.</title>
        <authorList>
            <person name="Perez-Cataluna A."/>
            <person name="Figueras M.J."/>
        </authorList>
    </citation>
    <scope>NUCLEOTIDE SEQUENCE [LARGE SCALE GENOMIC DNA]</scope>
    <source>
        <strain evidence="7 8">CECT 8441</strain>
    </source>
</reference>
<evidence type="ECO:0000256" key="3">
    <source>
        <dbReference type="ARBA" id="ARBA00023157"/>
    </source>
</evidence>
<dbReference type="EC" id="3.5.2.6" evidence="2"/>
<comment type="catalytic activity">
    <reaction evidence="1">
        <text>a beta-lactam + H2O = a substituted beta-amino acid</text>
        <dbReference type="Rhea" id="RHEA:20401"/>
        <dbReference type="ChEBI" id="CHEBI:15377"/>
        <dbReference type="ChEBI" id="CHEBI:35627"/>
        <dbReference type="ChEBI" id="CHEBI:140347"/>
        <dbReference type="EC" id="3.5.2.6"/>
    </reaction>
</comment>
<keyword evidence="6" id="KW-0732">Signal</keyword>
<keyword evidence="3" id="KW-1015">Disulfide bond</keyword>
<dbReference type="SMART" id="SM00671">
    <property type="entry name" value="SEL1"/>
    <property type="match status" value="3"/>
</dbReference>
<dbReference type="GO" id="GO:0046677">
    <property type="term" value="P:response to antibiotic"/>
    <property type="evidence" value="ECO:0007669"/>
    <property type="project" value="UniProtKB-KW"/>
</dbReference>
<sequence length="267" mass="31038">MKKTIITISLIIYILVSFTACNDDSNKKEEIKSSLTIPEWDEKAKSTIDNYWSLWNDAKKDPMAATSIGYAYSEKLNDYEKAIEWYKYSNSMKPLPETSNYACYSYQQLKQYEEAIKWCEDAINMGSKDALTGLGYSYSKLKQYDNAIKWYKKAYENDDINAMINLGTVYLNKKDYKNSELWYKKAIEKNDYEAYQGIAKLYHDGFKDDIKASAYAIAVINTKYTKSSVLRLLKDDWNISKETIKKGYELQLTSDEFPIKYKGDLGL</sequence>
<organism evidence="7 8">
    <name type="scientific">Halarcobacter ebronensis</name>
    <dbReference type="NCBI Taxonomy" id="1462615"/>
    <lineage>
        <taxon>Bacteria</taxon>
        <taxon>Pseudomonadati</taxon>
        <taxon>Campylobacterota</taxon>
        <taxon>Epsilonproteobacteria</taxon>
        <taxon>Campylobacterales</taxon>
        <taxon>Arcobacteraceae</taxon>
        <taxon>Halarcobacter</taxon>
    </lineage>
</organism>
<dbReference type="RefSeq" id="WP_129088141.1">
    <property type="nucleotide sequence ID" value="NZ_CP053836.1"/>
</dbReference>
<evidence type="ECO:0000256" key="1">
    <source>
        <dbReference type="ARBA" id="ARBA00001526"/>
    </source>
</evidence>
<evidence type="ECO:0000313" key="8">
    <source>
        <dbReference type="Proteomes" id="UP000289758"/>
    </source>
</evidence>
<feature type="repeat" description="TPR" evidence="5">
    <location>
        <begin position="128"/>
        <end position="161"/>
    </location>
</feature>
<dbReference type="AlphaFoldDB" id="A0A4V1LZW8"/>
<proteinExistence type="predicted"/>
<dbReference type="Proteomes" id="UP000289758">
    <property type="component" value="Unassembled WGS sequence"/>
</dbReference>
<dbReference type="SMART" id="SM00028">
    <property type="entry name" value="TPR"/>
    <property type="match status" value="3"/>
</dbReference>
<evidence type="ECO:0000256" key="4">
    <source>
        <dbReference type="ARBA" id="ARBA00023251"/>
    </source>
</evidence>
<evidence type="ECO:0000256" key="6">
    <source>
        <dbReference type="SAM" id="SignalP"/>
    </source>
</evidence>
<protein>
    <recommendedName>
        <fullName evidence="2">beta-lactamase</fullName>
        <ecNumber evidence="2">3.5.2.6</ecNumber>
    </recommendedName>
</protein>
<accession>A0A4V1LZW8</accession>
<dbReference type="Gene3D" id="1.25.40.10">
    <property type="entry name" value="Tetratricopeptide repeat domain"/>
    <property type="match status" value="1"/>
</dbReference>
<keyword evidence="5" id="KW-0802">TPR repeat</keyword>
<evidence type="ECO:0000256" key="5">
    <source>
        <dbReference type="PROSITE-ProRule" id="PRU00339"/>
    </source>
</evidence>
<dbReference type="PROSITE" id="PS50005">
    <property type="entry name" value="TPR"/>
    <property type="match status" value="1"/>
</dbReference>
<dbReference type="InterPro" id="IPR019734">
    <property type="entry name" value="TPR_rpt"/>
</dbReference>
<dbReference type="PROSITE" id="PS51257">
    <property type="entry name" value="PROKAR_LIPOPROTEIN"/>
    <property type="match status" value="1"/>
</dbReference>
<dbReference type="InterPro" id="IPR011990">
    <property type="entry name" value="TPR-like_helical_dom_sf"/>
</dbReference>
<evidence type="ECO:0000256" key="2">
    <source>
        <dbReference type="ARBA" id="ARBA00012865"/>
    </source>
</evidence>
<evidence type="ECO:0000313" key="7">
    <source>
        <dbReference type="EMBL" id="RXK02461.1"/>
    </source>
</evidence>
<keyword evidence="8" id="KW-1185">Reference proteome</keyword>
<feature type="signal peptide" evidence="6">
    <location>
        <begin position="1"/>
        <end position="22"/>
    </location>
</feature>